<proteinExistence type="predicted"/>
<reference evidence="2" key="1">
    <citation type="submission" date="2020-04" db="EMBL/GenBank/DDBJ databases">
        <title>Deep metagenomics examines the oral microbiome during advanced dental caries in children, revealing novel taxa and co-occurrences with host molecules.</title>
        <authorList>
            <person name="Baker J.L."/>
            <person name="Morton J.T."/>
            <person name="Dinis M."/>
            <person name="Alvarez R."/>
            <person name="Tran N.C."/>
            <person name="Knight R."/>
            <person name="Edlund A."/>
        </authorList>
    </citation>
    <scope>NUCLEOTIDE SEQUENCE</scope>
    <source>
        <strain evidence="2">JCVI_39_bin.18</strain>
    </source>
</reference>
<gene>
    <name evidence="2" type="ORF">HXO61_09440</name>
</gene>
<comment type="caution">
    <text evidence="2">The sequence shown here is derived from an EMBL/GenBank/DDBJ whole genome shotgun (WGS) entry which is preliminary data.</text>
</comment>
<keyword evidence="1" id="KW-0812">Transmembrane</keyword>
<dbReference type="AlphaFoldDB" id="A0A930L3B2"/>
<accession>A0A930L3B2</accession>
<keyword evidence="1" id="KW-0472">Membrane</keyword>
<protein>
    <submittedName>
        <fullName evidence="2">Uncharacterized protein</fullName>
    </submittedName>
</protein>
<evidence type="ECO:0000256" key="1">
    <source>
        <dbReference type="SAM" id="Phobius"/>
    </source>
</evidence>
<dbReference type="EMBL" id="JABZXO010000036">
    <property type="protein sequence ID" value="MBF1658134.1"/>
    <property type="molecule type" value="Genomic_DNA"/>
</dbReference>
<organism evidence="2 3">
    <name type="scientific">Rothia mucilaginosa</name>
    <dbReference type="NCBI Taxonomy" id="43675"/>
    <lineage>
        <taxon>Bacteria</taxon>
        <taxon>Bacillati</taxon>
        <taxon>Actinomycetota</taxon>
        <taxon>Actinomycetes</taxon>
        <taxon>Micrococcales</taxon>
        <taxon>Micrococcaceae</taxon>
        <taxon>Rothia</taxon>
    </lineage>
</organism>
<evidence type="ECO:0000313" key="3">
    <source>
        <dbReference type="Proteomes" id="UP000770330"/>
    </source>
</evidence>
<dbReference type="Proteomes" id="UP000770330">
    <property type="component" value="Unassembled WGS sequence"/>
</dbReference>
<name>A0A930L3B2_9MICC</name>
<feature type="transmembrane region" description="Helical" evidence="1">
    <location>
        <begin position="36"/>
        <end position="62"/>
    </location>
</feature>
<evidence type="ECO:0000313" key="2">
    <source>
        <dbReference type="EMBL" id="MBF1658134.1"/>
    </source>
</evidence>
<keyword evidence="1" id="KW-1133">Transmembrane helix</keyword>
<sequence length="69" mass="7491">MNALYTHLCLYISGAYNKMNARLDAKREAGIETIEIVIWSVAVLAIVALVYPALSTFVGGLLSKLSVSF</sequence>
<dbReference type="RefSeq" id="WP_303945826.1">
    <property type="nucleotide sequence ID" value="NZ_JABZXO010000036.1"/>
</dbReference>